<reference evidence="1" key="1">
    <citation type="journal article" date="2014" name="Front. Microbiol.">
        <title>High frequency of phylogenetically diverse reductive dehalogenase-homologous genes in deep subseafloor sedimentary metagenomes.</title>
        <authorList>
            <person name="Kawai M."/>
            <person name="Futagami T."/>
            <person name="Toyoda A."/>
            <person name="Takaki Y."/>
            <person name="Nishi S."/>
            <person name="Hori S."/>
            <person name="Arai W."/>
            <person name="Tsubouchi T."/>
            <person name="Morono Y."/>
            <person name="Uchiyama I."/>
            <person name="Ito T."/>
            <person name="Fujiyama A."/>
            <person name="Inagaki F."/>
            <person name="Takami H."/>
        </authorList>
    </citation>
    <scope>NUCLEOTIDE SEQUENCE</scope>
    <source>
        <strain evidence="1">Expedition CK06-06</strain>
    </source>
</reference>
<comment type="caution">
    <text evidence="1">The sequence shown here is derived from an EMBL/GenBank/DDBJ whole genome shotgun (WGS) entry which is preliminary data.</text>
</comment>
<sequence>LASILAELGELKEAERIAEGALTEIRNRIQPYSPDYALLSQEGWTMILLRAIKQNKFGVEKNIELEYRNRWEKLRIYRCDPWMEIDLLKSIVHGPMPRSIPEKEIKKKFFPGKVIVSHHLSTGLSFTSYRPAFAFLRIFEEGALPIKCGIISMFSDAVVNSAKWIEPFAPFWSINSMIRSGEDEKVTEWFNEVRVATFNQDEVNLLRHIFINSLKQSIRSLRNNPQQISISRKSFAQRHAKIISELLSYLCSRFSIEELNEIFNLTLEMYK</sequence>
<dbReference type="EMBL" id="BARU01026672">
    <property type="protein sequence ID" value="GAH65425.1"/>
    <property type="molecule type" value="Genomic_DNA"/>
</dbReference>
<gene>
    <name evidence="1" type="ORF">S03H2_42809</name>
</gene>
<feature type="non-terminal residue" evidence="1">
    <location>
        <position position="1"/>
    </location>
</feature>
<feature type="non-terminal residue" evidence="1">
    <location>
        <position position="271"/>
    </location>
</feature>
<protein>
    <submittedName>
        <fullName evidence="1">Uncharacterized protein</fullName>
    </submittedName>
</protein>
<organism evidence="1">
    <name type="scientific">marine sediment metagenome</name>
    <dbReference type="NCBI Taxonomy" id="412755"/>
    <lineage>
        <taxon>unclassified sequences</taxon>
        <taxon>metagenomes</taxon>
        <taxon>ecological metagenomes</taxon>
    </lineage>
</organism>
<evidence type="ECO:0000313" key="1">
    <source>
        <dbReference type="EMBL" id="GAH65425.1"/>
    </source>
</evidence>
<accession>X1I815</accession>
<proteinExistence type="predicted"/>
<name>X1I815_9ZZZZ</name>
<dbReference type="AlphaFoldDB" id="X1I815"/>